<organism evidence="1 2">
    <name type="scientific">Diacronema lutheri</name>
    <name type="common">Unicellular marine alga</name>
    <name type="synonym">Monochrysis lutheri</name>
    <dbReference type="NCBI Taxonomy" id="2081491"/>
    <lineage>
        <taxon>Eukaryota</taxon>
        <taxon>Haptista</taxon>
        <taxon>Haptophyta</taxon>
        <taxon>Pavlovophyceae</taxon>
        <taxon>Pavlovales</taxon>
        <taxon>Pavlovaceae</taxon>
        <taxon>Diacronema</taxon>
    </lineage>
</organism>
<reference evidence="1" key="1">
    <citation type="submission" date="2021-05" db="EMBL/GenBank/DDBJ databases">
        <title>The genome of the haptophyte Pavlova lutheri (Diacronema luteri, Pavlovales) - a model for lipid biosynthesis in eukaryotic algae.</title>
        <authorList>
            <person name="Hulatt C.J."/>
            <person name="Posewitz M.C."/>
        </authorList>
    </citation>
    <scope>NUCLEOTIDE SEQUENCE</scope>
    <source>
        <strain evidence="1">NIVA-4/92</strain>
    </source>
</reference>
<dbReference type="OrthoDB" id="407658at2759"/>
<dbReference type="Proteomes" id="UP000751190">
    <property type="component" value="Unassembled WGS sequence"/>
</dbReference>
<comment type="caution">
    <text evidence="1">The sequence shown here is derived from an EMBL/GenBank/DDBJ whole genome shotgun (WGS) entry which is preliminary data.</text>
</comment>
<protein>
    <recommendedName>
        <fullName evidence="3">Nucleotide-diphospho-sugar transferase domain-containing protein</fullName>
    </recommendedName>
</protein>
<dbReference type="AlphaFoldDB" id="A0A8J5X8F9"/>
<accession>A0A8J5X8F9</accession>
<keyword evidence="2" id="KW-1185">Reference proteome</keyword>
<evidence type="ECO:0000313" key="1">
    <source>
        <dbReference type="EMBL" id="KAG8458352.1"/>
    </source>
</evidence>
<sequence length="218" mass="24833">MHRQYEVNWRCYAQLHNYTLVIERDDDAARWRFERNGDLGDAEVWKGSDEGHVDLRSLPAPYSPFWVKVDLLERFLPGADWAVYFDADALFVALPTRFEEVVSQVASPSTDLFVVGSAQLLDSADIVEHTLCAGLFAVRNSPGGWWFVRRWFALRHQDNLWGDQAGNPPIFAAWATRCAPFAIAHFVRGAVFGERTSEWSRSFKTTTPQTPHAFALRA</sequence>
<dbReference type="EMBL" id="JAGTXO010000053">
    <property type="protein sequence ID" value="KAG8458352.1"/>
    <property type="molecule type" value="Genomic_DNA"/>
</dbReference>
<name>A0A8J5X8F9_DIALT</name>
<gene>
    <name evidence="1" type="ORF">KFE25_011736</name>
</gene>
<proteinExistence type="predicted"/>
<evidence type="ECO:0008006" key="3">
    <source>
        <dbReference type="Google" id="ProtNLM"/>
    </source>
</evidence>
<evidence type="ECO:0000313" key="2">
    <source>
        <dbReference type="Proteomes" id="UP000751190"/>
    </source>
</evidence>